<organism evidence="2 3">
    <name type="scientific">Amblyomma americanum</name>
    <name type="common">Lone star tick</name>
    <dbReference type="NCBI Taxonomy" id="6943"/>
    <lineage>
        <taxon>Eukaryota</taxon>
        <taxon>Metazoa</taxon>
        <taxon>Ecdysozoa</taxon>
        <taxon>Arthropoda</taxon>
        <taxon>Chelicerata</taxon>
        <taxon>Arachnida</taxon>
        <taxon>Acari</taxon>
        <taxon>Parasitiformes</taxon>
        <taxon>Ixodida</taxon>
        <taxon>Ixodoidea</taxon>
        <taxon>Ixodidae</taxon>
        <taxon>Amblyomminae</taxon>
        <taxon>Amblyomma</taxon>
    </lineage>
</organism>
<evidence type="ECO:0000256" key="1">
    <source>
        <dbReference type="SAM" id="MobiDB-lite"/>
    </source>
</evidence>
<evidence type="ECO:0000313" key="2">
    <source>
        <dbReference type="EMBL" id="KAK8761090.1"/>
    </source>
</evidence>
<evidence type="ECO:0000313" key="3">
    <source>
        <dbReference type="Proteomes" id="UP001321473"/>
    </source>
</evidence>
<feature type="region of interest" description="Disordered" evidence="1">
    <location>
        <begin position="160"/>
        <end position="183"/>
    </location>
</feature>
<protein>
    <submittedName>
        <fullName evidence="2">Uncharacterized protein</fullName>
    </submittedName>
</protein>
<dbReference type="Proteomes" id="UP001321473">
    <property type="component" value="Unassembled WGS sequence"/>
</dbReference>
<sequence>MTRLFCRADHGMTEEKKVQFLMRGVKELFGSLVRQPPTTVKEFMQEACTIENTLDVRARQYNRPSSACAIRSDTPATPSDSLREVICEIVREELSRLLPSFPQPQAATLMDVVREEVQQALGTPTATEPQAMTYAAAVRLPSPNDNPYVLLEMSHLFHNAASQPPPAQPMADAQAPGNATPGGLPTTGRCASIAVRLAIFFVTARTDLPVFEDLP</sequence>
<comment type="caution">
    <text evidence="2">The sequence shown here is derived from an EMBL/GenBank/DDBJ whole genome shotgun (WGS) entry which is preliminary data.</text>
</comment>
<accession>A0AAQ4DF50</accession>
<reference evidence="2 3" key="1">
    <citation type="journal article" date="2023" name="Arcadia Sci">
        <title>De novo assembly of a long-read Amblyomma americanum tick genome.</title>
        <authorList>
            <person name="Chou S."/>
            <person name="Poskanzer K.E."/>
            <person name="Rollins M."/>
            <person name="Thuy-Boun P.S."/>
        </authorList>
    </citation>
    <scope>NUCLEOTIDE SEQUENCE [LARGE SCALE GENOMIC DNA]</scope>
    <source>
        <strain evidence="2">F_SG_1</strain>
        <tissue evidence="2">Salivary glands</tissue>
    </source>
</reference>
<dbReference type="EMBL" id="JARKHS020031554">
    <property type="protein sequence ID" value="KAK8761090.1"/>
    <property type="molecule type" value="Genomic_DNA"/>
</dbReference>
<dbReference type="AlphaFoldDB" id="A0AAQ4DF50"/>
<proteinExistence type="predicted"/>
<keyword evidence="3" id="KW-1185">Reference proteome</keyword>
<name>A0AAQ4DF50_AMBAM</name>
<gene>
    <name evidence="2" type="ORF">V5799_027642</name>
</gene>